<organism evidence="3 4">
    <name type="scientific">Paragonimus skrjabini miyazakii</name>
    <dbReference type="NCBI Taxonomy" id="59628"/>
    <lineage>
        <taxon>Eukaryota</taxon>
        <taxon>Metazoa</taxon>
        <taxon>Spiralia</taxon>
        <taxon>Lophotrochozoa</taxon>
        <taxon>Platyhelminthes</taxon>
        <taxon>Trematoda</taxon>
        <taxon>Digenea</taxon>
        <taxon>Plagiorchiida</taxon>
        <taxon>Troglotremata</taxon>
        <taxon>Troglotrematidae</taxon>
        <taxon>Paragonimus</taxon>
    </lineage>
</organism>
<feature type="region of interest" description="Disordered" evidence="2">
    <location>
        <begin position="659"/>
        <end position="707"/>
    </location>
</feature>
<keyword evidence="4" id="KW-1185">Reference proteome</keyword>
<feature type="compositionally biased region" description="Polar residues" evidence="2">
    <location>
        <begin position="698"/>
        <end position="707"/>
    </location>
</feature>
<feature type="compositionally biased region" description="Basic and acidic residues" evidence="2">
    <location>
        <begin position="680"/>
        <end position="689"/>
    </location>
</feature>
<dbReference type="AlphaFoldDB" id="A0A8S9Z4R5"/>
<evidence type="ECO:0000313" key="4">
    <source>
        <dbReference type="Proteomes" id="UP000822476"/>
    </source>
</evidence>
<dbReference type="InterPro" id="IPR026212">
    <property type="entry name" value="Cep78"/>
</dbReference>
<dbReference type="PRINTS" id="PR02062">
    <property type="entry name" value="CENTROSOME78"/>
</dbReference>
<dbReference type="GO" id="GO:0005813">
    <property type="term" value="C:centrosome"/>
    <property type="evidence" value="ECO:0007669"/>
    <property type="project" value="TreeGrafter"/>
</dbReference>
<evidence type="ECO:0000313" key="3">
    <source>
        <dbReference type="EMBL" id="KAF7260161.1"/>
    </source>
</evidence>
<proteinExistence type="predicted"/>
<evidence type="ECO:0000256" key="1">
    <source>
        <dbReference type="SAM" id="Coils"/>
    </source>
</evidence>
<dbReference type="Proteomes" id="UP000822476">
    <property type="component" value="Unassembled WGS sequence"/>
</dbReference>
<sequence>MQRHNAAWQESLRYRLPALDQLGGLRRMTLNDNPAVGDVGSTYLAEALMDDLWVKAVDMQACALSDKSAMVWLRMLLGTPENVVNPGGVEPIQVENLGNRTLVVLDLRRNPDISRELLRAVTERALVNSEGKQTEFHWLRAGPNASTHLCSGVVVYPWPGIIGMENSHRLPPGKSQRSRPVSSSSHANPYVQNLKAIRSSSARPANNVRNEVNSARSANQPFSARLRSQSLSCNRCSSSELWDRQSGGLKQSCARPVPTHTIWRPPGVYRAPQRSSSPEISLANPVAQQCVGIPWRTAARASRCCRGYPINQHPGQTCLDSRALRLNQQLLVNQTIGNHPHTKSKIVPSPGLMKYSNRYAPLRKFDNDSCGFTPRQNPRNSMTNRKPELQMQLKKLMMRVAQLETQLNKEKQKSRTTTEQNICVASGDQEMVGLSSESTAAGQLNEFVTHLQPLINRIQTSPSDQQETNVLIANLQKNLTTLCTLIEKVSERIEEDTDDLPGKNTKPMAKRPTAVTRQLRMLNKSCESEAYGRQMQLAASAQKTFKEEFTSTNNDVCSDDIVINQDHAHRESIAIQTEELTQVGNENQKNELQGVFLGPPLVSDMPKVIDQVNNHQHQRKPKTPSMIDSVVPQRREQHFIVTTRDNLTTCDSSWVRQSKSNSVNYERSESWATTTVRGSPSDRDCRTATREPTACEPNASNDSLFHNDQHVTGATVFAKCKSESKPSSAERVQPPTSPNFDQSKNRDQQHQLNNSAKPVMEVSVSGLLNNQSDEDNISDEEDSIQYWTSARSPRTYESSGESFDKKVAKAGQNIINCSKLKETSPLTDSDEELNDILCGYSDEEADRVNGMDFMDFVDLECDLAMSRYNITPVPSQPNNSSVVLMSK</sequence>
<dbReference type="SUPFAM" id="SSF52047">
    <property type="entry name" value="RNI-like"/>
    <property type="match status" value="1"/>
</dbReference>
<feature type="compositionally biased region" description="Polar residues" evidence="2">
    <location>
        <begin position="198"/>
        <end position="222"/>
    </location>
</feature>
<dbReference type="PANTHER" id="PTHR24110">
    <property type="entry name" value="CENTROSOMAL PROTEIN OF 78 KDA"/>
    <property type="match status" value="1"/>
</dbReference>
<evidence type="ECO:0008006" key="5">
    <source>
        <dbReference type="Google" id="ProtNLM"/>
    </source>
</evidence>
<dbReference type="PANTHER" id="PTHR24110:SF3">
    <property type="entry name" value="CENTROSOMAL PROTEIN OF 78 KDA"/>
    <property type="match status" value="1"/>
</dbReference>
<feature type="coiled-coil region" evidence="1">
    <location>
        <begin position="386"/>
        <end position="420"/>
    </location>
</feature>
<comment type="caution">
    <text evidence="3">The sequence shown here is derived from an EMBL/GenBank/DDBJ whole genome shotgun (WGS) entry which is preliminary data.</text>
</comment>
<protein>
    <recommendedName>
        <fullName evidence="5">Centrosomal protein of 78 kDa</fullName>
    </recommendedName>
</protein>
<name>A0A8S9Z4R5_9TREM</name>
<dbReference type="EMBL" id="JTDE01000866">
    <property type="protein sequence ID" value="KAF7260161.1"/>
    <property type="molecule type" value="Genomic_DNA"/>
</dbReference>
<accession>A0A8S9Z4R5</accession>
<dbReference type="OrthoDB" id="78308at2759"/>
<keyword evidence="1" id="KW-0175">Coiled coil</keyword>
<reference evidence="3" key="1">
    <citation type="submission" date="2019-07" db="EMBL/GenBank/DDBJ databases">
        <title>Annotation for the trematode Paragonimus miyazaki's.</title>
        <authorList>
            <person name="Choi Y.-J."/>
        </authorList>
    </citation>
    <scope>NUCLEOTIDE SEQUENCE</scope>
    <source>
        <strain evidence="3">Japan</strain>
    </source>
</reference>
<evidence type="ECO:0000256" key="2">
    <source>
        <dbReference type="SAM" id="MobiDB-lite"/>
    </source>
</evidence>
<feature type="region of interest" description="Disordered" evidence="2">
    <location>
        <begin position="720"/>
        <end position="751"/>
    </location>
</feature>
<feature type="region of interest" description="Disordered" evidence="2">
    <location>
        <begin position="166"/>
        <end position="223"/>
    </location>
</feature>
<feature type="compositionally biased region" description="Polar residues" evidence="2">
    <location>
        <begin position="659"/>
        <end position="678"/>
    </location>
</feature>
<gene>
    <name evidence="3" type="ORF">EG68_02728</name>
</gene>
<dbReference type="GO" id="GO:0036064">
    <property type="term" value="C:ciliary basal body"/>
    <property type="evidence" value="ECO:0007669"/>
    <property type="project" value="TreeGrafter"/>
</dbReference>
<dbReference type="GO" id="GO:0044782">
    <property type="term" value="P:cilium organization"/>
    <property type="evidence" value="ECO:0007669"/>
    <property type="project" value="TreeGrafter"/>
</dbReference>